<evidence type="ECO:0000313" key="2">
    <source>
        <dbReference type="EMBL" id="SJZ78177.1"/>
    </source>
</evidence>
<protein>
    <recommendedName>
        <fullName evidence="4">DUF948 domain-containing protein</fullName>
    </recommendedName>
</protein>
<accession>A0A1T4NGN2</accession>
<dbReference type="Pfam" id="PF06103">
    <property type="entry name" value="DUF948"/>
    <property type="match status" value="1"/>
</dbReference>
<organism evidence="2 3">
    <name type="scientific">Garciella nitratireducens DSM 15102</name>
    <dbReference type="NCBI Taxonomy" id="1121911"/>
    <lineage>
        <taxon>Bacteria</taxon>
        <taxon>Bacillati</taxon>
        <taxon>Bacillota</taxon>
        <taxon>Clostridia</taxon>
        <taxon>Eubacteriales</taxon>
        <taxon>Eubacteriaceae</taxon>
        <taxon>Garciella</taxon>
    </lineage>
</organism>
<feature type="transmembrane region" description="Helical" evidence="1">
    <location>
        <begin position="6"/>
        <end position="25"/>
    </location>
</feature>
<evidence type="ECO:0000313" key="3">
    <source>
        <dbReference type="Proteomes" id="UP000196365"/>
    </source>
</evidence>
<name>A0A1T4NGN2_9FIRM</name>
<keyword evidence="1" id="KW-1133">Transmembrane helix</keyword>
<dbReference type="Proteomes" id="UP000196365">
    <property type="component" value="Unassembled WGS sequence"/>
</dbReference>
<dbReference type="RefSeq" id="WP_087679061.1">
    <property type="nucleotide sequence ID" value="NZ_FUWV01000011.1"/>
</dbReference>
<keyword evidence="3" id="KW-1185">Reference proteome</keyword>
<dbReference type="EMBL" id="FUWV01000011">
    <property type="protein sequence ID" value="SJZ78177.1"/>
    <property type="molecule type" value="Genomic_DNA"/>
</dbReference>
<reference evidence="2 3" key="1">
    <citation type="submission" date="2017-02" db="EMBL/GenBank/DDBJ databases">
        <authorList>
            <person name="Peterson S.W."/>
        </authorList>
    </citation>
    <scope>NUCLEOTIDE SEQUENCE [LARGE SCALE GENOMIC DNA]</scope>
    <source>
        <strain evidence="2 3">DSM 15102</strain>
    </source>
</reference>
<evidence type="ECO:0000256" key="1">
    <source>
        <dbReference type="SAM" id="Phobius"/>
    </source>
</evidence>
<keyword evidence="1" id="KW-0812">Transmembrane</keyword>
<keyword evidence="1" id="KW-0472">Membrane</keyword>
<dbReference type="AlphaFoldDB" id="A0A1T4NGN2"/>
<proteinExistence type="predicted"/>
<sequence>MLVELWQVAVFIVAICILILTIYVINTLQGINKTIEQLRTFININSENIHVLTKELVEISKNANSISEEFTKDMDKINGAIQSIQNTSEMVEETVQMGKDHVILPIMGLVNLGNGLKNVAQFVHKKDS</sequence>
<gene>
    <name evidence="2" type="ORF">SAMN02745973_01664</name>
</gene>
<evidence type="ECO:0008006" key="4">
    <source>
        <dbReference type="Google" id="ProtNLM"/>
    </source>
</evidence>
<dbReference type="InterPro" id="IPR009293">
    <property type="entry name" value="UPF0478"/>
</dbReference>